<dbReference type="AlphaFoldDB" id="A0AAN6PJG1"/>
<evidence type="ECO:0000313" key="1">
    <source>
        <dbReference type="EMBL" id="KAK4041085.1"/>
    </source>
</evidence>
<sequence length="138" mass="15092">MATEETQPKTAVGHFDRAAENYEKDTGGCTRELARSLLDLPQQSTSSTPHLTCHVLPGEHLAAFADDTFTHRITNLGIHFYADSLAGAREIHRTLRGPGGVAVVTSWTDLGYLEPVVKAAQLVVRRDERPYQLPLSPG</sequence>
<proteinExistence type="predicted"/>
<accession>A0AAN6PJG1</accession>
<name>A0AAN6PJG1_9PEZI</name>
<evidence type="ECO:0008006" key="3">
    <source>
        <dbReference type="Google" id="ProtNLM"/>
    </source>
</evidence>
<comment type="caution">
    <text evidence="1">The sequence shown here is derived from an EMBL/GenBank/DDBJ whole genome shotgun (WGS) entry which is preliminary data.</text>
</comment>
<dbReference type="Gene3D" id="3.40.50.150">
    <property type="entry name" value="Vaccinia Virus protein VP39"/>
    <property type="match status" value="1"/>
</dbReference>
<evidence type="ECO:0000313" key="2">
    <source>
        <dbReference type="Proteomes" id="UP001303115"/>
    </source>
</evidence>
<dbReference type="EMBL" id="MU854364">
    <property type="protein sequence ID" value="KAK4041085.1"/>
    <property type="molecule type" value="Genomic_DNA"/>
</dbReference>
<gene>
    <name evidence="1" type="ORF">C8A01DRAFT_34930</name>
</gene>
<organism evidence="1 2">
    <name type="scientific">Parachaetomium inaequale</name>
    <dbReference type="NCBI Taxonomy" id="2588326"/>
    <lineage>
        <taxon>Eukaryota</taxon>
        <taxon>Fungi</taxon>
        <taxon>Dikarya</taxon>
        <taxon>Ascomycota</taxon>
        <taxon>Pezizomycotina</taxon>
        <taxon>Sordariomycetes</taxon>
        <taxon>Sordariomycetidae</taxon>
        <taxon>Sordariales</taxon>
        <taxon>Chaetomiaceae</taxon>
        <taxon>Parachaetomium</taxon>
    </lineage>
</organism>
<dbReference type="Proteomes" id="UP001303115">
    <property type="component" value="Unassembled WGS sequence"/>
</dbReference>
<protein>
    <recommendedName>
        <fullName evidence="3">Methyltransferase type 11 domain-containing protein</fullName>
    </recommendedName>
</protein>
<reference evidence="2" key="1">
    <citation type="journal article" date="2023" name="Mol. Phylogenet. Evol.">
        <title>Genome-scale phylogeny and comparative genomics of the fungal order Sordariales.</title>
        <authorList>
            <person name="Hensen N."/>
            <person name="Bonometti L."/>
            <person name="Westerberg I."/>
            <person name="Brannstrom I.O."/>
            <person name="Guillou S."/>
            <person name="Cros-Aarteil S."/>
            <person name="Calhoun S."/>
            <person name="Haridas S."/>
            <person name="Kuo A."/>
            <person name="Mondo S."/>
            <person name="Pangilinan J."/>
            <person name="Riley R."/>
            <person name="LaButti K."/>
            <person name="Andreopoulos B."/>
            <person name="Lipzen A."/>
            <person name="Chen C."/>
            <person name="Yan M."/>
            <person name="Daum C."/>
            <person name="Ng V."/>
            <person name="Clum A."/>
            <person name="Steindorff A."/>
            <person name="Ohm R.A."/>
            <person name="Martin F."/>
            <person name="Silar P."/>
            <person name="Natvig D.O."/>
            <person name="Lalanne C."/>
            <person name="Gautier V."/>
            <person name="Ament-Velasquez S.L."/>
            <person name="Kruys A."/>
            <person name="Hutchinson M.I."/>
            <person name="Powell A.J."/>
            <person name="Barry K."/>
            <person name="Miller A.N."/>
            <person name="Grigoriev I.V."/>
            <person name="Debuchy R."/>
            <person name="Gladieux P."/>
            <person name="Hiltunen Thoren M."/>
            <person name="Johannesson H."/>
        </authorList>
    </citation>
    <scope>NUCLEOTIDE SEQUENCE [LARGE SCALE GENOMIC DNA]</scope>
    <source>
        <strain evidence="2">CBS 284.82</strain>
    </source>
</reference>
<keyword evidence="2" id="KW-1185">Reference proteome</keyword>
<dbReference type="InterPro" id="IPR029063">
    <property type="entry name" value="SAM-dependent_MTases_sf"/>
</dbReference>